<proteinExistence type="predicted"/>
<protein>
    <submittedName>
        <fullName evidence="2">Uncharacterized protein</fullName>
    </submittedName>
</protein>
<name>A0ABX0MDN1_9BURK</name>
<evidence type="ECO:0000313" key="2">
    <source>
        <dbReference type="EMBL" id="NHZ60914.1"/>
    </source>
</evidence>
<organism evidence="2 3">
    <name type="scientific">Massilia genomosp. 1</name>
    <dbReference type="NCBI Taxonomy" id="2609280"/>
    <lineage>
        <taxon>Bacteria</taxon>
        <taxon>Pseudomonadati</taxon>
        <taxon>Pseudomonadota</taxon>
        <taxon>Betaproteobacteria</taxon>
        <taxon>Burkholderiales</taxon>
        <taxon>Oxalobacteraceae</taxon>
        <taxon>Telluria group</taxon>
        <taxon>Massilia</taxon>
    </lineage>
</organism>
<keyword evidence="3" id="KW-1185">Reference proteome</keyword>
<gene>
    <name evidence="2" type="ORF">F1735_01075</name>
</gene>
<comment type="caution">
    <text evidence="2">The sequence shown here is derived from an EMBL/GenBank/DDBJ whole genome shotgun (WGS) entry which is preliminary data.</text>
</comment>
<evidence type="ECO:0000256" key="1">
    <source>
        <dbReference type="SAM" id="MobiDB-lite"/>
    </source>
</evidence>
<reference evidence="2 3" key="1">
    <citation type="submission" date="2019-10" db="EMBL/GenBank/DDBJ databases">
        <title>Taxonomy of Antarctic Massilia spp.: description of Massilia rubra sp. nov., Massilia aquatica sp. nov., Massilia mucilaginosa sp. nov., Massilia frigida sp. nov. isolated from streams, lakes and regoliths.</title>
        <authorList>
            <person name="Holochova P."/>
            <person name="Sedlacek I."/>
            <person name="Kralova S."/>
            <person name="Maslanova I."/>
            <person name="Busse H.-J."/>
            <person name="Stankova E."/>
            <person name="Vrbovska V."/>
            <person name="Kovarovic V."/>
            <person name="Bartak M."/>
            <person name="Svec P."/>
            <person name="Pantucek R."/>
        </authorList>
    </citation>
    <scope>NUCLEOTIDE SEQUENCE [LARGE SCALE GENOMIC DNA]</scope>
    <source>
        <strain evidence="2 3">CCM 8694</strain>
    </source>
</reference>
<dbReference type="EMBL" id="WHJF01000002">
    <property type="protein sequence ID" value="NHZ60914.1"/>
    <property type="molecule type" value="Genomic_DNA"/>
</dbReference>
<sequence>MKTTMKKKPSTPVAASPSPRIAPSKNIFTERLKSAAPPDTEEECLTPEELTFHLALSAENGFSMEAALERLLQKKHAK</sequence>
<accession>A0ABX0MDN1</accession>
<evidence type="ECO:0000313" key="3">
    <source>
        <dbReference type="Proteomes" id="UP000610594"/>
    </source>
</evidence>
<dbReference type="RefSeq" id="WP_167235194.1">
    <property type="nucleotide sequence ID" value="NZ_WHJF01000002.1"/>
</dbReference>
<feature type="region of interest" description="Disordered" evidence="1">
    <location>
        <begin position="1"/>
        <end position="25"/>
    </location>
</feature>
<dbReference type="Proteomes" id="UP000610594">
    <property type="component" value="Unassembled WGS sequence"/>
</dbReference>